<evidence type="ECO:0000313" key="3">
    <source>
        <dbReference type="Proteomes" id="UP000313231"/>
    </source>
</evidence>
<feature type="compositionally biased region" description="Polar residues" evidence="1">
    <location>
        <begin position="149"/>
        <end position="165"/>
    </location>
</feature>
<gene>
    <name evidence="2" type="ORF">FHP29_16435</name>
</gene>
<dbReference type="AlphaFoldDB" id="A0A5C4VQ47"/>
<keyword evidence="3" id="KW-1185">Reference proteome</keyword>
<dbReference type="RefSeq" id="WP_139623961.1">
    <property type="nucleotide sequence ID" value="NZ_VDMP01000026.1"/>
</dbReference>
<accession>A0A5C4VQ47</accession>
<feature type="region of interest" description="Disordered" evidence="1">
    <location>
        <begin position="114"/>
        <end position="165"/>
    </location>
</feature>
<protein>
    <submittedName>
        <fullName evidence="2">Uncharacterized protein</fullName>
    </submittedName>
</protein>
<organism evidence="2 3">
    <name type="scientific">Nocardioides albidus</name>
    <dbReference type="NCBI Taxonomy" id="1517589"/>
    <lineage>
        <taxon>Bacteria</taxon>
        <taxon>Bacillati</taxon>
        <taxon>Actinomycetota</taxon>
        <taxon>Actinomycetes</taxon>
        <taxon>Propionibacteriales</taxon>
        <taxon>Nocardioidaceae</taxon>
        <taxon>Nocardioides</taxon>
    </lineage>
</organism>
<evidence type="ECO:0000313" key="2">
    <source>
        <dbReference type="EMBL" id="TNM37419.1"/>
    </source>
</evidence>
<evidence type="ECO:0000256" key="1">
    <source>
        <dbReference type="SAM" id="MobiDB-lite"/>
    </source>
</evidence>
<name>A0A5C4VQ47_9ACTN</name>
<proteinExistence type="predicted"/>
<reference evidence="2 3" key="1">
    <citation type="journal article" date="2016" name="Int. J. Syst. Evol. Microbiol.">
        <title>Nocardioides albidus sp. nov., an actinobacterium isolated from garden soil.</title>
        <authorList>
            <person name="Singh H."/>
            <person name="Du J."/>
            <person name="Trinh H."/>
            <person name="Won K."/>
            <person name="Yang J.E."/>
            <person name="Yin C."/>
            <person name="Kook M."/>
            <person name="Yi T.H."/>
        </authorList>
    </citation>
    <scope>NUCLEOTIDE SEQUENCE [LARGE SCALE GENOMIC DNA]</scope>
    <source>
        <strain evidence="2 3">CCTCC AB 2015297</strain>
    </source>
</reference>
<dbReference type="EMBL" id="VDMP01000026">
    <property type="protein sequence ID" value="TNM37419.1"/>
    <property type="molecule type" value="Genomic_DNA"/>
</dbReference>
<comment type="caution">
    <text evidence="2">The sequence shown here is derived from an EMBL/GenBank/DDBJ whole genome shotgun (WGS) entry which is preliminary data.</text>
</comment>
<dbReference type="Proteomes" id="UP000313231">
    <property type="component" value="Unassembled WGS sequence"/>
</dbReference>
<sequence length="165" mass="18371">MTSTGWDYNENDVRYVTAGGETHTGNEVWWEQEFDGFERLGVPAELIELAKPLLDGNNKEQQFAREFLMERQGTHNASLADIRQLSKVVSDRGHMVPTISDRSEDDVLKAWDEQLGPAQDKRGGDFTLGTSKEASRNALSRHGYPSGAGAQTTQPKAKFVQQSDD</sequence>